<name>A0ABP3SE79_9ACTN</name>
<accession>A0ABP3SE79</accession>
<gene>
    <name evidence="1" type="ORF">GCM10009547_41810</name>
</gene>
<evidence type="ECO:0000313" key="2">
    <source>
        <dbReference type="Proteomes" id="UP001500957"/>
    </source>
</evidence>
<dbReference type="EMBL" id="BAAAHE010000044">
    <property type="protein sequence ID" value="GAA0633488.1"/>
    <property type="molecule type" value="Genomic_DNA"/>
</dbReference>
<organism evidence="1 2">
    <name type="scientific">Sporichthya brevicatena</name>
    <dbReference type="NCBI Taxonomy" id="171442"/>
    <lineage>
        <taxon>Bacteria</taxon>
        <taxon>Bacillati</taxon>
        <taxon>Actinomycetota</taxon>
        <taxon>Actinomycetes</taxon>
        <taxon>Sporichthyales</taxon>
        <taxon>Sporichthyaceae</taxon>
        <taxon>Sporichthya</taxon>
    </lineage>
</organism>
<dbReference type="RefSeq" id="WP_344608401.1">
    <property type="nucleotide sequence ID" value="NZ_BAAAHE010000044.1"/>
</dbReference>
<keyword evidence="2" id="KW-1185">Reference proteome</keyword>
<evidence type="ECO:0000313" key="1">
    <source>
        <dbReference type="EMBL" id="GAA0633488.1"/>
    </source>
</evidence>
<sequence length="69" mass="7788">MHTCSWFSSNEHPECGAPAPHQVTVTTPLYRATMWFCTEHKLLQEANFARRIPGQRRSVLTSTTTGPTN</sequence>
<reference evidence="2" key="1">
    <citation type="journal article" date="2019" name="Int. J. Syst. Evol. Microbiol.">
        <title>The Global Catalogue of Microorganisms (GCM) 10K type strain sequencing project: providing services to taxonomists for standard genome sequencing and annotation.</title>
        <authorList>
            <consortium name="The Broad Institute Genomics Platform"/>
            <consortium name="The Broad Institute Genome Sequencing Center for Infectious Disease"/>
            <person name="Wu L."/>
            <person name="Ma J."/>
        </authorList>
    </citation>
    <scope>NUCLEOTIDE SEQUENCE [LARGE SCALE GENOMIC DNA]</scope>
    <source>
        <strain evidence="2">JCM 10671</strain>
    </source>
</reference>
<dbReference type="Proteomes" id="UP001500957">
    <property type="component" value="Unassembled WGS sequence"/>
</dbReference>
<protein>
    <submittedName>
        <fullName evidence="1">Uncharacterized protein</fullName>
    </submittedName>
</protein>
<comment type="caution">
    <text evidence="1">The sequence shown here is derived from an EMBL/GenBank/DDBJ whole genome shotgun (WGS) entry which is preliminary data.</text>
</comment>
<proteinExistence type="predicted"/>